<proteinExistence type="predicted"/>
<sequence length="101" mass="11384">MYDRGKCMIEGNMEKCELEEETKQGLGESKNLPAECFRVTVPLRKTSAFVNSAPRAPRVGAMLTRACTVSLFRLLTFLHSQFHPQLRRSVGSKLSKSSYMV</sequence>
<gene>
    <name evidence="1" type="ORF">NPIL_646601</name>
</gene>
<evidence type="ECO:0000313" key="1">
    <source>
        <dbReference type="EMBL" id="GFU37870.1"/>
    </source>
</evidence>
<accession>A0A8X6QUJ3</accession>
<dbReference type="EMBL" id="BMAW01084290">
    <property type="protein sequence ID" value="GFU37870.1"/>
    <property type="molecule type" value="Genomic_DNA"/>
</dbReference>
<dbReference type="Proteomes" id="UP000887013">
    <property type="component" value="Unassembled WGS sequence"/>
</dbReference>
<organism evidence="1 2">
    <name type="scientific">Nephila pilipes</name>
    <name type="common">Giant wood spider</name>
    <name type="synonym">Nephila maculata</name>
    <dbReference type="NCBI Taxonomy" id="299642"/>
    <lineage>
        <taxon>Eukaryota</taxon>
        <taxon>Metazoa</taxon>
        <taxon>Ecdysozoa</taxon>
        <taxon>Arthropoda</taxon>
        <taxon>Chelicerata</taxon>
        <taxon>Arachnida</taxon>
        <taxon>Araneae</taxon>
        <taxon>Araneomorphae</taxon>
        <taxon>Entelegynae</taxon>
        <taxon>Araneoidea</taxon>
        <taxon>Nephilidae</taxon>
        <taxon>Nephila</taxon>
    </lineage>
</organism>
<keyword evidence="2" id="KW-1185">Reference proteome</keyword>
<name>A0A8X6QUJ3_NEPPI</name>
<comment type="caution">
    <text evidence="1">The sequence shown here is derived from an EMBL/GenBank/DDBJ whole genome shotgun (WGS) entry which is preliminary data.</text>
</comment>
<reference evidence="1" key="1">
    <citation type="submission" date="2020-08" db="EMBL/GenBank/DDBJ databases">
        <title>Multicomponent nature underlies the extraordinary mechanical properties of spider dragline silk.</title>
        <authorList>
            <person name="Kono N."/>
            <person name="Nakamura H."/>
            <person name="Mori M."/>
            <person name="Yoshida Y."/>
            <person name="Ohtoshi R."/>
            <person name="Malay A.D."/>
            <person name="Moran D.A.P."/>
            <person name="Tomita M."/>
            <person name="Numata K."/>
            <person name="Arakawa K."/>
        </authorList>
    </citation>
    <scope>NUCLEOTIDE SEQUENCE</scope>
</reference>
<dbReference type="AlphaFoldDB" id="A0A8X6QUJ3"/>
<evidence type="ECO:0000313" key="2">
    <source>
        <dbReference type="Proteomes" id="UP000887013"/>
    </source>
</evidence>
<protein>
    <submittedName>
        <fullName evidence="1">Uncharacterized protein</fullName>
    </submittedName>
</protein>